<gene>
    <name evidence="2" type="ORF">DYU11_09580</name>
</gene>
<evidence type="ECO:0000313" key="2">
    <source>
        <dbReference type="EMBL" id="RIV25536.1"/>
    </source>
</evidence>
<evidence type="ECO:0000256" key="1">
    <source>
        <dbReference type="SAM" id="MobiDB-lite"/>
    </source>
</evidence>
<dbReference type="Proteomes" id="UP000283523">
    <property type="component" value="Unassembled WGS sequence"/>
</dbReference>
<dbReference type="OrthoDB" id="942236at2"/>
<keyword evidence="3" id="KW-1185">Reference proteome</keyword>
<dbReference type="EMBL" id="QXED01000002">
    <property type="protein sequence ID" value="RIV25536.1"/>
    <property type="molecule type" value="Genomic_DNA"/>
</dbReference>
<comment type="caution">
    <text evidence="2">The sequence shown here is derived from an EMBL/GenBank/DDBJ whole genome shotgun (WGS) entry which is preliminary data.</text>
</comment>
<protein>
    <recommendedName>
        <fullName evidence="4">PorT family protein</fullName>
    </recommendedName>
</protein>
<name>A0A418MFH8_9BACT</name>
<evidence type="ECO:0008006" key="4">
    <source>
        <dbReference type="Google" id="ProtNLM"/>
    </source>
</evidence>
<sequence length="338" mass="39383">MKNHVTAALLAVGVFGTGMVFGQRNSYNDRYDRYQDYDNRSNRRDEYRMNDRRSDVRRDDDRRYQDDRRMYNSRDRYEMDERLRERQDDRRNQSVDDILDERRDYVRRREQSDNYDNRYREERMDQRRFDRFDLGKAYDEGYDDGRADAEKTQKKQKREDYKNFTVGVYAGANSTRFEGEDVEGNQLSGRLGYQLGLFVRGGGRLYGQIGAEYLTSSNDFYQPGDGTSAEGIINNIDQKYLHIPAYIGFKLAESDRGISAVRLQVGAEYATPLGVNNNAFNFERSNFNNSTINGLASLGFDAGPLMVGFVYHYGFADVLKNTTNSKRRILGVNVGFKF</sequence>
<reference evidence="2 3" key="1">
    <citation type="submission" date="2018-08" db="EMBL/GenBank/DDBJ databases">
        <title>Fibrisoma montanum sp. nov., isolated from Danxia mountain soil.</title>
        <authorList>
            <person name="Huang Y."/>
        </authorList>
    </citation>
    <scope>NUCLEOTIDE SEQUENCE [LARGE SCALE GENOMIC DNA]</scope>
    <source>
        <strain evidence="2 3">HYT19</strain>
    </source>
</reference>
<dbReference type="AlphaFoldDB" id="A0A418MFH8"/>
<feature type="region of interest" description="Disordered" evidence="1">
    <location>
        <begin position="42"/>
        <end position="66"/>
    </location>
</feature>
<dbReference type="RefSeq" id="WP_119667417.1">
    <property type="nucleotide sequence ID" value="NZ_QXED01000002.1"/>
</dbReference>
<organism evidence="2 3">
    <name type="scientific">Fibrisoma montanum</name>
    <dbReference type="NCBI Taxonomy" id="2305895"/>
    <lineage>
        <taxon>Bacteria</taxon>
        <taxon>Pseudomonadati</taxon>
        <taxon>Bacteroidota</taxon>
        <taxon>Cytophagia</taxon>
        <taxon>Cytophagales</taxon>
        <taxon>Spirosomataceae</taxon>
        <taxon>Fibrisoma</taxon>
    </lineage>
</organism>
<evidence type="ECO:0000313" key="3">
    <source>
        <dbReference type="Proteomes" id="UP000283523"/>
    </source>
</evidence>
<accession>A0A418MFH8</accession>
<proteinExistence type="predicted"/>